<accession>A0A0F5H134</accession>
<dbReference type="AlphaFoldDB" id="A0A0F5H134"/>
<protein>
    <recommendedName>
        <fullName evidence="3">DUF31 domain-containing protein</fullName>
    </recommendedName>
</protein>
<evidence type="ECO:0000259" key="3">
    <source>
        <dbReference type="Pfam" id="PF01732"/>
    </source>
</evidence>
<sequence length="687" mass="77439">MAASCNSDQPTEENKNKLSNKLNELKNLQINNAETLNNDSALKEKVENSISSSTELLNNTNGTNSQFMQEIDQLTGIIDEFNAFISRNNTNNNDSQPSENQNPSNRIDKSVLKTKIDKLNEYKVDSEIQKNHSLHSKIIDKANKSQNLYDNENASQSEIDSDIALIDKVLKEAENYKNGNTGTDNPSGEQVPPIPPNFPNFFKQDRTKFNKYPDYASRYTPVKAEDIYKEIYDRTFSVQIYTHVKAENTDVQIDQGTAWVLDYHKSSNDQNKVKLFLATNVHVLGDFSNTMDTKIATSLFPQYSDPTGNTVSGIALGRAENPKFETLPNKTSQTSGNLSYFTNNEKLTQQATGNRNTYWATTYTKAIGKPTLIFAAVDFMKEEALEAYKDKISARIDETLSSKDPNAEYYKTWKTEGKKPHVYVDFAVFSVDIDLSQANDKLKKWVNDSTTAVDNYLKRLKDANNLPNQNKNVSSYMQTLDYVSKYLNPNKHDGDYEYALDSAKNLYIAGYPKADTTKFAHNNPTERNSETLADWYGTKYKDLFAYQSNDHEIQSGSFRINKAWNKPLAGPYGVHYNISFSSLNYGASGSVVYNDFGQIVGVYDSVSTNREDSNDLLGKAGFAPLLQSTDISDLSNSFTSYAYNLIDGTDTNKYPKQKDSYRSNLEKLFPKGFEDGTKKTALFPNGF</sequence>
<dbReference type="PRINTS" id="PR00840">
    <property type="entry name" value="Y06768FAMILY"/>
</dbReference>
<dbReference type="STRING" id="29561.MM26B8_02860"/>
<feature type="domain" description="DUF31" evidence="3">
    <location>
        <begin position="225"/>
        <end position="604"/>
    </location>
</feature>
<name>A0A0F5H134_9BACT</name>
<evidence type="ECO:0000256" key="2">
    <source>
        <dbReference type="SAM" id="MobiDB-lite"/>
    </source>
</evidence>
<reference evidence="4 5" key="1">
    <citation type="submission" date="2015-03" db="EMBL/GenBank/DDBJ databases">
        <title>Genome sequence of Mycoplasma meleagridis strain ATCC 25294.</title>
        <authorList>
            <person name="Yacoub E."/>
            <person name="Blanchard A."/>
            <person name="Sirand-Pugnet P."/>
            <person name="Mardassi B.B.A."/>
        </authorList>
    </citation>
    <scope>NUCLEOTIDE SEQUENCE [LARGE SCALE GENOMIC DNA]</scope>
    <source>
        <strain evidence="4 5">ATCC 25294</strain>
    </source>
</reference>
<dbReference type="InterPro" id="IPR022382">
    <property type="entry name" value="Mycoplasma_peptidase_DUF31"/>
</dbReference>
<dbReference type="Proteomes" id="UP000033750">
    <property type="component" value="Unassembled WGS sequence"/>
</dbReference>
<evidence type="ECO:0000313" key="4">
    <source>
        <dbReference type="EMBL" id="KKB27011.1"/>
    </source>
</evidence>
<organism evidence="4 5">
    <name type="scientific">Mycoplasmopsis meleagridis ATCC 25294</name>
    <dbReference type="NCBI Taxonomy" id="1264554"/>
    <lineage>
        <taxon>Bacteria</taxon>
        <taxon>Bacillati</taxon>
        <taxon>Mycoplasmatota</taxon>
        <taxon>Mycoplasmoidales</taxon>
        <taxon>Metamycoplasmataceae</taxon>
        <taxon>Mycoplasmopsis</taxon>
    </lineage>
</organism>
<evidence type="ECO:0000256" key="1">
    <source>
        <dbReference type="SAM" id="Coils"/>
    </source>
</evidence>
<dbReference type="PATRIC" id="fig|1264554.4.peg.280"/>
<feature type="coiled-coil region" evidence="1">
    <location>
        <begin position="11"/>
        <end position="45"/>
    </location>
</feature>
<evidence type="ECO:0000313" key="5">
    <source>
        <dbReference type="Proteomes" id="UP000033750"/>
    </source>
</evidence>
<gene>
    <name evidence="4" type="ORF">MMELEA_03250</name>
</gene>
<dbReference type="EMBL" id="JZXN01000011">
    <property type="protein sequence ID" value="KKB27011.1"/>
    <property type="molecule type" value="Genomic_DNA"/>
</dbReference>
<feature type="region of interest" description="Disordered" evidence="2">
    <location>
        <begin position="88"/>
        <end position="110"/>
    </location>
</feature>
<feature type="compositionally biased region" description="Polar residues" evidence="2">
    <location>
        <begin position="88"/>
        <end position="105"/>
    </location>
</feature>
<dbReference type="Pfam" id="PF01732">
    <property type="entry name" value="Mycop_pep_DUF31"/>
    <property type="match status" value="1"/>
</dbReference>
<keyword evidence="5" id="KW-1185">Reference proteome</keyword>
<dbReference type="NCBIfam" id="NF045841">
    <property type="entry name" value="Ig_SerProt_MIP"/>
    <property type="match status" value="1"/>
</dbReference>
<comment type="caution">
    <text evidence="4">The sequence shown here is derived from an EMBL/GenBank/DDBJ whole genome shotgun (WGS) entry which is preliminary data.</text>
</comment>
<proteinExistence type="predicted"/>
<dbReference type="InterPro" id="IPR022381">
    <property type="entry name" value="Uncharacterised_MG067"/>
</dbReference>
<keyword evidence="1" id="KW-0175">Coiled coil</keyword>